<accession>A0ABC8ASD0</accession>
<evidence type="ECO:0000313" key="2">
    <source>
        <dbReference type="Proteomes" id="UP000180166"/>
    </source>
</evidence>
<dbReference type="KEGG" id="nsr:NS506_03041"/>
<reference evidence="1 2" key="1">
    <citation type="submission" date="2016-10" db="EMBL/GenBank/DDBJ databases">
        <title>Genome sequence of Nocardia seriolae strain EM150506, isolated from Anguila japonica.</title>
        <authorList>
            <person name="Han H.-J."/>
        </authorList>
    </citation>
    <scope>NUCLEOTIDE SEQUENCE [LARGE SCALE GENOMIC DNA]</scope>
    <source>
        <strain evidence="1 2">EM150506</strain>
    </source>
</reference>
<sequence>MQGDGVTAAEDESAIADGSECDACQFVLAGIHQAAVRSCGNCFSHRARTGRAGRIWCQIAASNRPLPSVLNRKFTGGIWL</sequence>
<organism evidence="1 2">
    <name type="scientific">Nocardia seriolae</name>
    <dbReference type="NCBI Taxonomy" id="37332"/>
    <lineage>
        <taxon>Bacteria</taxon>
        <taxon>Bacillati</taxon>
        <taxon>Actinomycetota</taxon>
        <taxon>Actinomycetes</taxon>
        <taxon>Mycobacteriales</taxon>
        <taxon>Nocardiaceae</taxon>
        <taxon>Nocardia</taxon>
    </lineage>
</organism>
<protein>
    <submittedName>
        <fullName evidence="1">Uncharacterized protein</fullName>
    </submittedName>
</protein>
<gene>
    <name evidence="1" type="ORF">NS506_03041</name>
</gene>
<name>A0ABC8ASD0_9NOCA</name>
<evidence type="ECO:0000313" key="1">
    <source>
        <dbReference type="EMBL" id="APA97097.1"/>
    </source>
</evidence>
<dbReference type="Proteomes" id="UP000180166">
    <property type="component" value="Chromosome"/>
</dbReference>
<dbReference type="EMBL" id="CP017839">
    <property type="protein sequence ID" value="APA97097.1"/>
    <property type="molecule type" value="Genomic_DNA"/>
</dbReference>
<dbReference type="AlphaFoldDB" id="A0ABC8ASD0"/>
<proteinExistence type="predicted"/>